<dbReference type="PANTHER" id="PTHR46019">
    <property type="entry name" value="BPI FOLD-CONTAINING FAMILY B MEMBER 4-RELATED"/>
    <property type="match status" value="1"/>
</dbReference>
<evidence type="ECO:0000313" key="1">
    <source>
        <dbReference type="EMBL" id="NXG48508.1"/>
    </source>
</evidence>
<evidence type="ECO:0000313" key="2">
    <source>
        <dbReference type="Proteomes" id="UP000574528"/>
    </source>
</evidence>
<keyword evidence="2" id="KW-1185">Reference proteome</keyword>
<reference evidence="1 2" key="1">
    <citation type="submission" date="2019-09" db="EMBL/GenBank/DDBJ databases">
        <title>Bird 10,000 Genomes (B10K) Project - Family phase.</title>
        <authorList>
            <person name="Zhang G."/>
        </authorList>
    </citation>
    <scope>NUCLEOTIDE SEQUENCE [LARGE SCALE GENOMIC DNA]</scope>
    <source>
        <strain evidence="1">B10K-DU-001-24</strain>
        <tissue evidence="1">Muscle</tissue>
    </source>
</reference>
<gene>
    <name evidence="1" type="primary">Bpifb4_1</name>
    <name evidence="1" type="ORF">PSIHAE_R15224</name>
</gene>
<accession>A0A7K9C8V2</accession>
<comment type="caution">
    <text evidence="1">The sequence shown here is derived from an EMBL/GenBank/DDBJ whole genome shotgun (WGS) entry which is preliminary data.</text>
</comment>
<dbReference type="OrthoDB" id="9623596at2759"/>
<organism evidence="1 2">
    <name type="scientific">Psilopogon haemacephalus</name>
    <name type="common">coppersmith barbet</name>
    <dbReference type="NCBI Taxonomy" id="2585815"/>
    <lineage>
        <taxon>Eukaryota</taxon>
        <taxon>Metazoa</taxon>
        <taxon>Chordata</taxon>
        <taxon>Craniata</taxon>
        <taxon>Vertebrata</taxon>
        <taxon>Euteleostomi</taxon>
        <taxon>Archelosauria</taxon>
        <taxon>Archosauria</taxon>
        <taxon>Dinosauria</taxon>
        <taxon>Saurischia</taxon>
        <taxon>Theropoda</taxon>
        <taxon>Coelurosauria</taxon>
        <taxon>Aves</taxon>
        <taxon>Neognathae</taxon>
        <taxon>Neoaves</taxon>
        <taxon>Telluraves</taxon>
        <taxon>Coraciimorphae</taxon>
        <taxon>Piciformes</taxon>
        <taxon>Megalaimidae</taxon>
        <taxon>Psilopogon</taxon>
    </lineage>
</organism>
<proteinExistence type="predicted"/>
<name>A0A7K9C8V2_9PICI</name>
<dbReference type="Gene3D" id="3.15.10.10">
    <property type="entry name" value="Bactericidal permeability-increasing protein, domain 1"/>
    <property type="match status" value="1"/>
</dbReference>
<protein>
    <submittedName>
        <fullName evidence="1">BPIB4 protein</fullName>
    </submittedName>
</protein>
<dbReference type="EMBL" id="VWZI01014432">
    <property type="protein sequence ID" value="NXG48508.1"/>
    <property type="molecule type" value="Genomic_DNA"/>
</dbReference>
<dbReference type="PANTHER" id="PTHR46019:SF4">
    <property type="entry name" value="BPI FOLD-CONTAINING FAMILY B MEMBER 4"/>
    <property type="match status" value="1"/>
</dbReference>
<dbReference type="AlphaFoldDB" id="A0A7K9C8V2"/>
<dbReference type="Proteomes" id="UP000574528">
    <property type="component" value="Unassembled WGS sequence"/>
</dbReference>
<sequence>KLLRGGELVLNLYSRLVLRFPGIFHFLSGSSVETNVTSHIQLTQDSPGDLKLVIKDCSSLLGGFRVSLRKG</sequence>
<feature type="non-terminal residue" evidence="1">
    <location>
        <position position="71"/>
    </location>
</feature>
<feature type="non-terminal residue" evidence="1">
    <location>
        <position position="1"/>
    </location>
</feature>
<dbReference type="InterPro" id="IPR051660">
    <property type="entry name" value="BPI_fold-BPI/LBP"/>
</dbReference>